<dbReference type="Gene3D" id="2.120.10.10">
    <property type="match status" value="1"/>
</dbReference>
<accession>A0A2M7S5G5</accession>
<proteinExistence type="predicted"/>
<dbReference type="InterPro" id="IPR011040">
    <property type="entry name" value="Sialidase"/>
</dbReference>
<feature type="domain" description="Sialidase" evidence="1">
    <location>
        <begin position="31"/>
        <end position="308"/>
    </location>
</feature>
<dbReference type="SUPFAM" id="SSF50939">
    <property type="entry name" value="Sialidases"/>
    <property type="match status" value="1"/>
</dbReference>
<comment type="caution">
    <text evidence="2">The sequence shown here is derived from an EMBL/GenBank/DDBJ whole genome shotgun (WGS) entry which is preliminary data.</text>
</comment>
<evidence type="ECO:0000313" key="2">
    <source>
        <dbReference type="EMBL" id="PIZ14523.1"/>
    </source>
</evidence>
<organism evidence="2 3">
    <name type="scientific">Candidatus Desantisbacteria bacterium CG_4_10_14_0_8_um_filter_48_22</name>
    <dbReference type="NCBI Taxonomy" id="1974543"/>
    <lineage>
        <taxon>Bacteria</taxon>
        <taxon>Candidatus Desantisiibacteriota</taxon>
    </lineage>
</organism>
<dbReference type="PANTHER" id="PTHR43752:SF2">
    <property type="entry name" value="BNR_ASP-BOX REPEAT FAMILY PROTEIN"/>
    <property type="match status" value="1"/>
</dbReference>
<reference evidence="3" key="1">
    <citation type="submission" date="2017-09" db="EMBL/GenBank/DDBJ databases">
        <title>Depth-based differentiation of microbial function through sediment-hosted aquifers and enrichment of novel symbionts in the deep terrestrial subsurface.</title>
        <authorList>
            <person name="Probst A.J."/>
            <person name="Ladd B."/>
            <person name="Jarett J.K."/>
            <person name="Geller-Mcgrath D.E."/>
            <person name="Sieber C.M.K."/>
            <person name="Emerson J.B."/>
            <person name="Anantharaman K."/>
            <person name="Thomas B.C."/>
            <person name="Malmstrom R."/>
            <person name="Stieglmeier M."/>
            <person name="Klingl A."/>
            <person name="Woyke T."/>
            <person name="Ryan C.M."/>
            <person name="Banfield J.F."/>
        </authorList>
    </citation>
    <scope>NUCLEOTIDE SEQUENCE [LARGE SCALE GENOMIC DNA]</scope>
</reference>
<dbReference type="InterPro" id="IPR036278">
    <property type="entry name" value="Sialidase_sf"/>
</dbReference>
<dbReference type="Pfam" id="PF13088">
    <property type="entry name" value="BNR_2"/>
    <property type="match status" value="1"/>
</dbReference>
<protein>
    <submittedName>
        <fullName evidence="2">Sialidase</fullName>
    </submittedName>
</protein>
<name>A0A2M7S5G5_9BACT</name>
<evidence type="ECO:0000313" key="3">
    <source>
        <dbReference type="Proteomes" id="UP000229307"/>
    </source>
</evidence>
<evidence type="ECO:0000259" key="1">
    <source>
        <dbReference type="Pfam" id="PF13088"/>
    </source>
</evidence>
<gene>
    <name evidence="2" type="ORF">COY52_12270</name>
</gene>
<dbReference type="CDD" id="cd15482">
    <property type="entry name" value="Sialidase_non-viral"/>
    <property type="match status" value="1"/>
</dbReference>
<dbReference type="EMBL" id="PFMR01000340">
    <property type="protein sequence ID" value="PIZ14523.1"/>
    <property type="molecule type" value="Genomic_DNA"/>
</dbReference>
<dbReference type="PANTHER" id="PTHR43752">
    <property type="entry name" value="BNR/ASP-BOX REPEAT FAMILY PROTEIN"/>
    <property type="match status" value="1"/>
</dbReference>
<sequence length="347" mass="39572">MKFMKHELFLARSDKKYPRNSEGDLIELADGRLLVAWSRFYGGWEDHAACEIAARVSSDRGLTWSEPYVLQKNTGKQNVMSVTLLRLRKDNRIAFFYLAKNTDSDLRSFVRYSNNCKCGTWSGPVCATPAPGYHVVNNARVIQLNSGRILIPVSHCLDISKNYSEFKNFCFISDDSGRTWRQGKGKTGFPDTHADEPGLVELKDGRILMVIRCALGRIYYSWSGDGGDTWSEPQRTEIKAPCAPATIKRIPSTQDLLLIWNNNPLAEKAKWEDRTPLTSAVSKDEGRTWQNIKDIEQDPGYSYAYTSVTFIDENAYLTYYYWGRGKKGFEDTSLKLNIIPVSWFYSL</sequence>
<dbReference type="AlphaFoldDB" id="A0A2M7S5G5"/>
<dbReference type="Proteomes" id="UP000229307">
    <property type="component" value="Unassembled WGS sequence"/>
</dbReference>